<dbReference type="OrthoDB" id="21499at2759"/>
<evidence type="ECO:0000256" key="1">
    <source>
        <dbReference type="SAM" id="MobiDB-lite"/>
    </source>
</evidence>
<dbReference type="Proteomes" id="UP001149813">
    <property type="component" value="Unassembled WGS sequence"/>
</dbReference>
<dbReference type="PANTHER" id="PTHR14689:SF0">
    <property type="entry name" value="COILED-COIL DOMAIN-CONTAINING PROTEIN 82"/>
    <property type="match status" value="1"/>
</dbReference>
<name>A0A9W7Y7C7_9FUNG</name>
<keyword evidence="4" id="KW-1185">Reference proteome</keyword>
<dbReference type="PANTHER" id="PTHR14689">
    <property type="entry name" value="PHORBOL-ESTER_DAG-TYPE DOMAIN-CONTAINING PROTEIN"/>
    <property type="match status" value="1"/>
</dbReference>
<feature type="compositionally biased region" description="Acidic residues" evidence="1">
    <location>
        <begin position="361"/>
        <end position="372"/>
    </location>
</feature>
<feature type="compositionally biased region" description="Polar residues" evidence="1">
    <location>
        <begin position="11"/>
        <end position="25"/>
    </location>
</feature>
<evidence type="ECO:0000313" key="3">
    <source>
        <dbReference type="EMBL" id="KAJ1724755.1"/>
    </source>
</evidence>
<feature type="region of interest" description="Disordered" evidence="1">
    <location>
        <begin position="1"/>
        <end position="78"/>
    </location>
</feature>
<dbReference type="AlphaFoldDB" id="A0A9W7Y7C7"/>
<feature type="compositionally biased region" description="Polar residues" evidence="1">
    <location>
        <begin position="319"/>
        <end position="334"/>
    </location>
</feature>
<dbReference type="Pfam" id="PF13926">
    <property type="entry name" value="DUF4211"/>
    <property type="match status" value="1"/>
</dbReference>
<dbReference type="EMBL" id="JANBOJ010000022">
    <property type="protein sequence ID" value="KAJ1724755.1"/>
    <property type="molecule type" value="Genomic_DNA"/>
</dbReference>
<accession>A0A9W7Y7C7</accession>
<feature type="region of interest" description="Disordered" evidence="1">
    <location>
        <begin position="110"/>
        <end position="388"/>
    </location>
</feature>
<feature type="compositionally biased region" description="Basic residues" evidence="1">
    <location>
        <begin position="284"/>
        <end position="293"/>
    </location>
</feature>
<dbReference type="GO" id="GO:0005634">
    <property type="term" value="C:nucleus"/>
    <property type="evidence" value="ECO:0007669"/>
    <property type="project" value="TreeGrafter"/>
</dbReference>
<reference evidence="3" key="1">
    <citation type="submission" date="2022-07" db="EMBL/GenBank/DDBJ databases">
        <title>Phylogenomic reconstructions and comparative analyses of Kickxellomycotina fungi.</title>
        <authorList>
            <person name="Reynolds N.K."/>
            <person name="Stajich J.E."/>
            <person name="Barry K."/>
            <person name="Grigoriev I.V."/>
            <person name="Crous P."/>
            <person name="Smith M.E."/>
        </authorList>
    </citation>
    <scope>NUCLEOTIDE SEQUENCE</scope>
    <source>
        <strain evidence="3">NBRC 32514</strain>
    </source>
</reference>
<protein>
    <recommendedName>
        <fullName evidence="2">DUF4211 domain-containing protein</fullName>
    </recommendedName>
</protein>
<sequence length="713" mass="79550">MALHSSELRSAPQQSSGTNTQSVLDNSRPPGPTDEWAPPEDEIGTGLSQVLKRKRKALATPDVSQSPEIIGKEEVDGNDTAAATNKIDSGAMQTVLDMFDDRQENEVVEVKHNDAAVVDSSLPSDPNPSETKDSGDKNNHVSEEEEEEEDDDDDHGGVQSGTMTFMDEESARNYQRIVEEERRKQRRRQRRSWLEERRRSQNAPTPPKPTVVLSVSSGPTPKRLITVRPSSDVETIGSADELPVDPLDPFSPSSSSAKRRRVVSNRISDDEDSDDANALDKRAILKQRLRTKSTKQPSTSRYEQARINANYREYDTDTDANASIESGDRSQPNADSAPDMPDTDSESEKPKKDAVFVINDSSDDDFVSDPEEPLSRKPTDKSKSLSSLHAEKVSRFASSFERQRVKPSAQSTSRTSAKIVKGYSDELDDDMADFIVDDDDSDGLEEPENVLNGASTLGPRIGSRKLREAGEGLPAAFSLSDLSSSFTVYVQYLVYWFCSGRTEPAIDEDSAAYFFQAYSHIERTISSIEHSLAESSVWVESFRTSLFAYPSFHSSPIASIPGCDACRFHQNRTAATRITFTGEPYNRSSLRPPRPEHLHFDLDDNSLPDTEDLRADFNVGKTCFKRAKVCHELHHYFFHLMYAVEGNLRALEFEGKEDTSIVIDDSDGGDSAEPWDKTDPEKLMQMLETEGRIEKLYLDYKDMLSRSKDGFAS</sequence>
<feature type="compositionally biased region" description="Acidic residues" evidence="1">
    <location>
        <begin position="143"/>
        <end position="154"/>
    </location>
</feature>
<organism evidence="3 4">
    <name type="scientific">Coemansia erecta</name>
    <dbReference type="NCBI Taxonomy" id="147472"/>
    <lineage>
        <taxon>Eukaryota</taxon>
        <taxon>Fungi</taxon>
        <taxon>Fungi incertae sedis</taxon>
        <taxon>Zoopagomycota</taxon>
        <taxon>Kickxellomycotina</taxon>
        <taxon>Kickxellomycetes</taxon>
        <taxon>Kickxellales</taxon>
        <taxon>Kickxellaceae</taxon>
        <taxon>Coemansia</taxon>
    </lineage>
</organism>
<gene>
    <name evidence="3" type="ORF">LPJ53_001038</name>
</gene>
<dbReference type="InterPro" id="IPR025451">
    <property type="entry name" value="DUF4211"/>
</dbReference>
<comment type="caution">
    <text evidence="3">The sequence shown here is derived from an EMBL/GenBank/DDBJ whole genome shotgun (WGS) entry which is preliminary data.</text>
</comment>
<feature type="domain" description="DUF4211" evidence="2">
    <location>
        <begin position="433"/>
        <end position="590"/>
    </location>
</feature>
<feature type="compositionally biased region" description="Basic and acidic residues" evidence="1">
    <location>
        <begin position="130"/>
        <end position="142"/>
    </location>
</feature>
<evidence type="ECO:0000313" key="4">
    <source>
        <dbReference type="Proteomes" id="UP001149813"/>
    </source>
</evidence>
<feature type="compositionally biased region" description="Basic and acidic residues" evidence="1">
    <location>
        <begin position="373"/>
        <end position="388"/>
    </location>
</feature>
<proteinExistence type="predicted"/>
<evidence type="ECO:0000259" key="2">
    <source>
        <dbReference type="Pfam" id="PF13926"/>
    </source>
</evidence>